<dbReference type="EMBL" id="OBEH01000009">
    <property type="protein sequence ID" value="SNZ02091.1"/>
    <property type="molecule type" value="Genomic_DNA"/>
</dbReference>
<evidence type="ECO:0000259" key="6">
    <source>
        <dbReference type="Pfam" id="PF08281"/>
    </source>
</evidence>
<dbReference type="RefSeq" id="WP_097047517.1">
    <property type="nucleotide sequence ID" value="NZ_OBEH01000009.1"/>
</dbReference>
<dbReference type="CDD" id="cd06171">
    <property type="entry name" value="Sigma70_r4"/>
    <property type="match status" value="1"/>
</dbReference>
<keyword evidence="4" id="KW-0804">Transcription</keyword>
<dbReference type="InterPro" id="IPR007627">
    <property type="entry name" value="RNA_pol_sigma70_r2"/>
</dbReference>
<protein>
    <submittedName>
        <fullName evidence="7">RNA polymerase sigma-70 factor, ECF subfamily</fullName>
    </submittedName>
</protein>
<dbReference type="InterPro" id="IPR039425">
    <property type="entry name" value="RNA_pol_sigma-70-like"/>
</dbReference>
<evidence type="ECO:0000313" key="7">
    <source>
        <dbReference type="EMBL" id="SNZ02091.1"/>
    </source>
</evidence>
<dbReference type="SUPFAM" id="SSF88659">
    <property type="entry name" value="Sigma3 and sigma4 domains of RNA polymerase sigma factors"/>
    <property type="match status" value="1"/>
</dbReference>
<evidence type="ECO:0000256" key="2">
    <source>
        <dbReference type="ARBA" id="ARBA00023015"/>
    </source>
</evidence>
<dbReference type="Proteomes" id="UP000219048">
    <property type="component" value="Unassembled WGS sequence"/>
</dbReference>
<reference evidence="8" key="1">
    <citation type="submission" date="2017-09" db="EMBL/GenBank/DDBJ databases">
        <authorList>
            <person name="Varghese N."/>
            <person name="Submissions S."/>
        </authorList>
    </citation>
    <scope>NUCLEOTIDE SEQUENCE [LARGE SCALE GENOMIC DNA]</scope>
    <source>
        <strain evidence="8">DSM 25885</strain>
    </source>
</reference>
<evidence type="ECO:0000259" key="5">
    <source>
        <dbReference type="Pfam" id="PF04542"/>
    </source>
</evidence>
<organism evidence="7 8">
    <name type="scientific">Flagellimonas pacifica</name>
    <dbReference type="NCBI Taxonomy" id="1247520"/>
    <lineage>
        <taxon>Bacteria</taxon>
        <taxon>Pseudomonadati</taxon>
        <taxon>Bacteroidota</taxon>
        <taxon>Flavobacteriia</taxon>
        <taxon>Flavobacteriales</taxon>
        <taxon>Flavobacteriaceae</taxon>
        <taxon>Flagellimonas</taxon>
    </lineage>
</organism>
<keyword evidence="8" id="KW-1185">Reference proteome</keyword>
<proteinExistence type="inferred from homology"/>
<dbReference type="InterPro" id="IPR013324">
    <property type="entry name" value="RNA_pol_sigma_r3/r4-like"/>
</dbReference>
<dbReference type="Pfam" id="PF08281">
    <property type="entry name" value="Sigma70_r4_2"/>
    <property type="match status" value="1"/>
</dbReference>
<keyword evidence="2" id="KW-0805">Transcription regulation</keyword>
<feature type="domain" description="RNA polymerase sigma factor 70 region 4 type 2" evidence="6">
    <location>
        <begin position="124"/>
        <end position="174"/>
    </location>
</feature>
<dbReference type="GO" id="GO:0006352">
    <property type="term" value="P:DNA-templated transcription initiation"/>
    <property type="evidence" value="ECO:0007669"/>
    <property type="project" value="InterPro"/>
</dbReference>
<feature type="domain" description="RNA polymerase sigma-70 region 2" evidence="5">
    <location>
        <begin position="24"/>
        <end position="90"/>
    </location>
</feature>
<dbReference type="InterPro" id="IPR036388">
    <property type="entry name" value="WH-like_DNA-bd_sf"/>
</dbReference>
<accession>A0A285N2W5</accession>
<dbReference type="Gene3D" id="1.10.10.10">
    <property type="entry name" value="Winged helix-like DNA-binding domain superfamily/Winged helix DNA-binding domain"/>
    <property type="match status" value="1"/>
</dbReference>
<dbReference type="AlphaFoldDB" id="A0A285N2W5"/>
<evidence type="ECO:0000256" key="1">
    <source>
        <dbReference type="ARBA" id="ARBA00010641"/>
    </source>
</evidence>
<dbReference type="SUPFAM" id="SSF88946">
    <property type="entry name" value="Sigma2 domain of RNA polymerase sigma factors"/>
    <property type="match status" value="1"/>
</dbReference>
<dbReference type="PANTHER" id="PTHR43133:SF51">
    <property type="entry name" value="RNA POLYMERASE SIGMA FACTOR"/>
    <property type="match status" value="1"/>
</dbReference>
<dbReference type="InterPro" id="IPR013249">
    <property type="entry name" value="RNA_pol_sigma70_r4_t2"/>
</dbReference>
<sequence>MSTNQDQRLIKLILDGNVDAFAQLVEKYKHMVYTIAFRMVKRHEDAEEVSQDVFLNVHKNLRKFKKQSKFSSWLYRIAYNRALDHLKSNRNSIMVAMDSYEKSNEPLDDEIIRGFELEDRKMVVKDALRQLSPQDNALMVFFYFEELSLKEISKITEIKENAIKVRLYRSRQRLAEILSKKMTTETIKCYGKR</sequence>
<gene>
    <name evidence="7" type="ORF">SAMN06265377_3950</name>
</gene>
<dbReference type="PANTHER" id="PTHR43133">
    <property type="entry name" value="RNA POLYMERASE ECF-TYPE SIGMA FACTO"/>
    <property type="match status" value="1"/>
</dbReference>
<dbReference type="InterPro" id="IPR014284">
    <property type="entry name" value="RNA_pol_sigma-70_dom"/>
</dbReference>
<dbReference type="GO" id="GO:0016987">
    <property type="term" value="F:sigma factor activity"/>
    <property type="evidence" value="ECO:0007669"/>
    <property type="project" value="UniProtKB-KW"/>
</dbReference>
<dbReference type="InterPro" id="IPR013325">
    <property type="entry name" value="RNA_pol_sigma_r2"/>
</dbReference>
<evidence type="ECO:0000256" key="4">
    <source>
        <dbReference type="ARBA" id="ARBA00023163"/>
    </source>
</evidence>
<dbReference type="Pfam" id="PF04542">
    <property type="entry name" value="Sigma70_r2"/>
    <property type="match status" value="1"/>
</dbReference>
<comment type="similarity">
    <text evidence="1">Belongs to the sigma-70 factor family. ECF subfamily.</text>
</comment>
<keyword evidence="3" id="KW-0731">Sigma factor</keyword>
<evidence type="ECO:0000256" key="3">
    <source>
        <dbReference type="ARBA" id="ARBA00023082"/>
    </source>
</evidence>
<dbReference type="NCBIfam" id="TIGR02937">
    <property type="entry name" value="sigma70-ECF"/>
    <property type="match status" value="1"/>
</dbReference>
<dbReference type="GO" id="GO:0003677">
    <property type="term" value="F:DNA binding"/>
    <property type="evidence" value="ECO:0007669"/>
    <property type="project" value="InterPro"/>
</dbReference>
<dbReference type="OrthoDB" id="1027298at2"/>
<dbReference type="Gene3D" id="1.10.1740.10">
    <property type="match status" value="1"/>
</dbReference>
<name>A0A285N2W5_9FLAO</name>
<evidence type="ECO:0000313" key="8">
    <source>
        <dbReference type="Proteomes" id="UP000219048"/>
    </source>
</evidence>